<name>A0A2K3JSE7_TRIPR</name>
<dbReference type="Proteomes" id="UP000236291">
    <property type="component" value="Unassembled WGS sequence"/>
</dbReference>
<comment type="caution">
    <text evidence="1">The sequence shown here is derived from an EMBL/GenBank/DDBJ whole genome shotgun (WGS) entry which is preliminary data.</text>
</comment>
<organism evidence="1 2">
    <name type="scientific">Trifolium pratense</name>
    <name type="common">Red clover</name>
    <dbReference type="NCBI Taxonomy" id="57577"/>
    <lineage>
        <taxon>Eukaryota</taxon>
        <taxon>Viridiplantae</taxon>
        <taxon>Streptophyta</taxon>
        <taxon>Embryophyta</taxon>
        <taxon>Tracheophyta</taxon>
        <taxon>Spermatophyta</taxon>
        <taxon>Magnoliopsida</taxon>
        <taxon>eudicotyledons</taxon>
        <taxon>Gunneridae</taxon>
        <taxon>Pentapetalae</taxon>
        <taxon>rosids</taxon>
        <taxon>fabids</taxon>
        <taxon>Fabales</taxon>
        <taxon>Fabaceae</taxon>
        <taxon>Papilionoideae</taxon>
        <taxon>50 kb inversion clade</taxon>
        <taxon>NPAAA clade</taxon>
        <taxon>Hologalegina</taxon>
        <taxon>IRL clade</taxon>
        <taxon>Trifolieae</taxon>
        <taxon>Trifolium</taxon>
    </lineage>
</organism>
<accession>A0A2K3JSE7</accession>
<dbReference type="AlphaFoldDB" id="A0A2K3JSE7"/>
<feature type="non-terminal residue" evidence="1">
    <location>
        <position position="49"/>
    </location>
</feature>
<reference evidence="1 2" key="1">
    <citation type="journal article" date="2014" name="Am. J. Bot.">
        <title>Genome assembly and annotation for red clover (Trifolium pratense; Fabaceae).</title>
        <authorList>
            <person name="Istvanek J."/>
            <person name="Jaros M."/>
            <person name="Krenek A."/>
            <person name="Repkova J."/>
        </authorList>
    </citation>
    <scope>NUCLEOTIDE SEQUENCE [LARGE SCALE GENOMIC DNA]</scope>
    <source>
        <strain evidence="2">cv. Tatra</strain>
        <tissue evidence="1">Young leaves</tissue>
    </source>
</reference>
<evidence type="ECO:0000313" key="1">
    <source>
        <dbReference type="EMBL" id="PNX56946.1"/>
    </source>
</evidence>
<evidence type="ECO:0000313" key="2">
    <source>
        <dbReference type="Proteomes" id="UP000236291"/>
    </source>
</evidence>
<sequence length="49" mass="5502">MAHYLLPRLAGETATTWDFVDRLLLTAWSLDPASGTALYHGRVRITTSR</sequence>
<reference evidence="1 2" key="2">
    <citation type="journal article" date="2017" name="Front. Plant Sci.">
        <title>Gene Classification and Mining of Molecular Markers Useful in Red Clover (Trifolium pratense) Breeding.</title>
        <authorList>
            <person name="Istvanek J."/>
            <person name="Dluhosova J."/>
            <person name="Dluhos P."/>
            <person name="Patkova L."/>
            <person name="Nedelnik J."/>
            <person name="Repkova J."/>
        </authorList>
    </citation>
    <scope>NUCLEOTIDE SEQUENCE [LARGE SCALE GENOMIC DNA]</scope>
    <source>
        <strain evidence="2">cv. Tatra</strain>
        <tissue evidence="1">Young leaves</tissue>
    </source>
</reference>
<gene>
    <name evidence="1" type="ORF">L195_g058451</name>
</gene>
<proteinExistence type="predicted"/>
<protein>
    <submittedName>
        <fullName evidence="1">Uncharacterized protein</fullName>
    </submittedName>
</protein>
<dbReference type="EMBL" id="ASHM01121555">
    <property type="protein sequence ID" value="PNX56946.1"/>
    <property type="molecule type" value="Genomic_DNA"/>
</dbReference>